<dbReference type="InterPro" id="IPR055938">
    <property type="entry name" value="DUF7516"/>
</dbReference>
<feature type="region of interest" description="Disordered" evidence="2">
    <location>
        <begin position="605"/>
        <end position="651"/>
    </location>
</feature>
<dbReference type="Proteomes" id="UP000492821">
    <property type="component" value="Unassembled WGS sequence"/>
</dbReference>
<evidence type="ECO:0000256" key="1">
    <source>
        <dbReference type="SAM" id="Coils"/>
    </source>
</evidence>
<feature type="compositionally biased region" description="Low complexity" evidence="2">
    <location>
        <begin position="488"/>
        <end position="511"/>
    </location>
</feature>
<feature type="region of interest" description="Disordered" evidence="2">
    <location>
        <begin position="291"/>
        <end position="312"/>
    </location>
</feature>
<evidence type="ECO:0000313" key="4">
    <source>
        <dbReference type="Proteomes" id="UP000492821"/>
    </source>
</evidence>
<feature type="coiled-coil region" evidence="1">
    <location>
        <begin position="672"/>
        <end position="729"/>
    </location>
</feature>
<dbReference type="AlphaFoldDB" id="A0A7E4VAY6"/>
<feature type="compositionally biased region" description="Low complexity" evidence="2">
    <location>
        <begin position="563"/>
        <end position="573"/>
    </location>
</feature>
<keyword evidence="1" id="KW-0175">Coiled coil</keyword>
<organism evidence="4 5">
    <name type="scientific">Panagrellus redivivus</name>
    <name type="common">Microworm</name>
    <dbReference type="NCBI Taxonomy" id="6233"/>
    <lineage>
        <taxon>Eukaryota</taxon>
        <taxon>Metazoa</taxon>
        <taxon>Ecdysozoa</taxon>
        <taxon>Nematoda</taxon>
        <taxon>Chromadorea</taxon>
        <taxon>Rhabditida</taxon>
        <taxon>Tylenchina</taxon>
        <taxon>Panagrolaimomorpha</taxon>
        <taxon>Panagrolaimoidea</taxon>
        <taxon>Panagrolaimidae</taxon>
        <taxon>Panagrellus</taxon>
    </lineage>
</organism>
<feature type="region of interest" description="Disordered" evidence="2">
    <location>
        <begin position="547"/>
        <end position="586"/>
    </location>
</feature>
<sequence length="740" mass="81227">MDFDLLELRDEDMDAFYGEVTTTVEAATAAVKKQESALVPAKPATTGQKIGLIGVSIDLGISIYEAKLRIFDCCEELGLTSDNPVLYSDVQQVYRDKHKVSLNKDELKKLFGSQKAKSIINDRFKDELYCEAEDSSDGAPQLIKLHPEIDIHQIISILEEKTALDKMGREADEAEALSVTLGPPVVPPKPFKQPDRLLPTDFKVVDCRNSKPAKNVFGFKNRHKKPAPDGSVPLRNILDNMKRKVIPIPAIQTDNDEDFDADALWKEQVEESKRLAIQRSEMILQMRRAAEEAARKEAEEAEKDSEGHFNPETFADAFLGRNAERKVVEVEKPKVVEVEKPKVVEVEKPKTVEVEQLKDVVDEKRKDVEPGILTMSIAQPVDAAIFPELAKSPTVIAERPIPPPRKPVSATKVSPAKPTTIAQVSNPFPVTPIAAPTTPIIPKPSIFAPKPLATATLTGQKPIAATAPTTTVSPKPFGSTLPTAAVDPKPSVSVPTPVPTTTVTAPKPFATNTPSPMFAPKPFKATIPIHGDPKPFARNPDPLVNYNPRYPNVKMMPPRKFVTPQKSSPTKSTNPPPSPRFTSTVNPAPTLAEKAAISTNVIDDLNISPQSNSSSSSNKSSKKTGTSVIYIPPKTKSKSSSPSSKLPTAGFDDSVDARIRLQAITNDIGHTFKKATKKVDRYIEEVLRAEEEAIAEIKKKNDGLVKEYKKKMEARLQQKLEKKLAEQERLMMICKAMNGN</sequence>
<protein>
    <submittedName>
        <fullName evidence="5">PHD-type domain-containing protein</fullName>
    </submittedName>
</protein>
<dbReference type="Pfam" id="PF24360">
    <property type="entry name" value="DUF7516"/>
    <property type="match status" value="1"/>
</dbReference>
<feature type="compositionally biased region" description="Low complexity" evidence="2">
    <location>
        <begin position="632"/>
        <end position="648"/>
    </location>
</feature>
<dbReference type="WBParaSite" id="Pan_g18676.t2">
    <property type="protein sequence ID" value="Pan_g18676.t2"/>
    <property type="gene ID" value="Pan_g18676"/>
</dbReference>
<evidence type="ECO:0000256" key="2">
    <source>
        <dbReference type="SAM" id="MobiDB-lite"/>
    </source>
</evidence>
<feature type="compositionally biased region" description="Basic and acidic residues" evidence="2">
    <location>
        <begin position="291"/>
        <end position="309"/>
    </location>
</feature>
<accession>A0A7E4VAY6</accession>
<reference evidence="4" key="1">
    <citation type="journal article" date="2013" name="Genetics">
        <title>The draft genome and transcriptome of Panagrellus redivivus are shaped by the harsh demands of a free-living lifestyle.</title>
        <authorList>
            <person name="Srinivasan J."/>
            <person name="Dillman A.R."/>
            <person name="Macchietto M.G."/>
            <person name="Heikkinen L."/>
            <person name="Lakso M."/>
            <person name="Fracchia K.M."/>
            <person name="Antoshechkin I."/>
            <person name="Mortazavi A."/>
            <person name="Wong G."/>
            <person name="Sternberg P.W."/>
        </authorList>
    </citation>
    <scope>NUCLEOTIDE SEQUENCE [LARGE SCALE GENOMIC DNA]</scope>
    <source>
        <strain evidence="4">MT8872</strain>
    </source>
</reference>
<proteinExistence type="predicted"/>
<evidence type="ECO:0000313" key="5">
    <source>
        <dbReference type="WBParaSite" id="Pan_g18676.t2"/>
    </source>
</evidence>
<reference evidence="5" key="2">
    <citation type="submission" date="2020-10" db="UniProtKB">
        <authorList>
            <consortium name="WormBaseParasite"/>
        </authorList>
    </citation>
    <scope>IDENTIFICATION</scope>
</reference>
<feature type="region of interest" description="Disordered" evidence="2">
    <location>
        <begin position="482"/>
        <end position="515"/>
    </location>
</feature>
<evidence type="ECO:0000259" key="3">
    <source>
        <dbReference type="Pfam" id="PF24360"/>
    </source>
</evidence>
<keyword evidence="4" id="KW-1185">Reference proteome</keyword>
<feature type="domain" description="DUF7516" evidence="3">
    <location>
        <begin position="65"/>
        <end position="139"/>
    </location>
</feature>
<name>A0A7E4VAY6_PANRE</name>